<feature type="compositionally biased region" description="Polar residues" evidence="2">
    <location>
        <begin position="749"/>
        <end position="769"/>
    </location>
</feature>
<feature type="compositionally biased region" description="Low complexity" evidence="2">
    <location>
        <begin position="514"/>
        <end position="532"/>
    </location>
</feature>
<feature type="compositionally biased region" description="Pro residues" evidence="2">
    <location>
        <begin position="458"/>
        <end position="474"/>
    </location>
</feature>
<gene>
    <name evidence="4" type="ORF">DGAL_LOCUS10664</name>
</gene>
<dbReference type="Proteomes" id="UP000789390">
    <property type="component" value="Unassembled WGS sequence"/>
</dbReference>
<evidence type="ECO:0000313" key="5">
    <source>
        <dbReference type="Proteomes" id="UP000789390"/>
    </source>
</evidence>
<keyword evidence="1" id="KW-0727">SH2 domain</keyword>
<dbReference type="PROSITE" id="PS50001">
    <property type="entry name" value="SH2"/>
    <property type="match status" value="1"/>
</dbReference>
<dbReference type="PANTHER" id="PTHR14388">
    <property type="entry name" value="T CELL-SPECIFIC ADAPTER PROTEIN TSAD"/>
    <property type="match status" value="1"/>
</dbReference>
<feature type="compositionally biased region" description="Low complexity" evidence="2">
    <location>
        <begin position="602"/>
        <end position="620"/>
    </location>
</feature>
<keyword evidence="5" id="KW-1185">Reference proteome</keyword>
<feature type="compositionally biased region" description="Basic and acidic residues" evidence="2">
    <location>
        <begin position="91"/>
        <end position="102"/>
    </location>
</feature>
<evidence type="ECO:0000256" key="1">
    <source>
        <dbReference type="PROSITE-ProRule" id="PRU00191"/>
    </source>
</evidence>
<dbReference type="PANTHER" id="PTHR14388:SF17">
    <property type="entry name" value="SH2 DOMAIN-CONTAINING PROTEIN"/>
    <property type="match status" value="1"/>
</dbReference>
<evidence type="ECO:0000259" key="3">
    <source>
        <dbReference type="PROSITE" id="PS50001"/>
    </source>
</evidence>
<feature type="region of interest" description="Disordered" evidence="2">
    <location>
        <begin position="743"/>
        <end position="779"/>
    </location>
</feature>
<organism evidence="4 5">
    <name type="scientific">Daphnia galeata</name>
    <dbReference type="NCBI Taxonomy" id="27404"/>
    <lineage>
        <taxon>Eukaryota</taxon>
        <taxon>Metazoa</taxon>
        <taxon>Ecdysozoa</taxon>
        <taxon>Arthropoda</taxon>
        <taxon>Crustacea</taxon>
        <taxon>Branchiopoda</taxon>
        <taxon>Diplostraca</taxon>
        <taxon>Cladocera</taxon>
        <taxon>Anomopoda</taxon>
        <taxon>Daphniidae</taxon>
        <taxon>Daphnia</taxon>
    </lineage>
</organism>
<feature type="compositionally biased region" description="Low complexity" evidence="2">
    <location>
        <begin position="13"/>
        <end position="24"/>
    </location>
</feature>
<evidence type="ECO:0000313" key="4">
    <source>
        <dbReference type="EMBL" id="CAH0107372.1"/>
    </source>
</evidence>
<dbReference type="GO" id="GO:0005737">
    <property type="term" value="C:cytoplasm"/>
    <property type="evidence" value="ECO:0007669"/>
    <property type="project" value="TreeGrafter"/>
</dbReference>
<dbReference type="OrthoDB" id="10003345at2759"/>
<sequence>MPQLWKTGRPTTSASGSSAQGSSSNPPAKGFFICPPKLVLGEGDAPSSNNTTATTTTTSNGLFSFPSSPPSSPTSPTSHQHPPKYDQLLNELRRAQERRGRLQSDVGVPAGQQPPPLQPAAATASTASTVLLKHPPAEAMIQLRRTLRSPEPPPSGAYVNHFNSSGALGQRFDPIGSKSPRMTNKTTPKKVRFLEDGTGNLHTSVFGGSAESVGSLLDSHSQELNQSGGTDDIDSLISSLISYSDATDHRLNPPDKVEIATATNGTSQNNGEHADLKELRIADEQQAEKATMHQTRTGVLDNFLDIFRCRNGTAEVIDQRQTVVHLEPDDPNSVDSGSVLSELDFEETSSTITDIDSNKTFSLHSPDNHVDHRIDDWSQVSDLLERSLQEIRQMEEDTNKSHPVEMIKPAAEVSKREPLYELIGWKRNPPLVQLDLRGSKPFPLPSTSAQQPETSSPPRSPSPLPLPPPTPPPVEMDVWIPRQDWVPPAAPTPAPMVKHADKVWIRRPTLPMANNSHNNNNNNNNVNNVNNNPAVRIKNPMEENNPIYGRLWETSSSPNNSSRSSSCSAEAEEKPSPSSTEAELTAIRSMARKARLEHWRMTGMSSSTSPEETTTTTAAEEGGGTIINNPSVVVEQASSVSSASSSPAYLSSLPLFNHRAIKTGIQLTWPPPPLPQSPSSSATATPVTPTLPPLPTTSSDPQCLHPPHLPAHNGNSPKCFGHQRIFQWPIPALKLANKSTKLSVPHPLQRNNSTTQPPSGTDHQTTSKPSWRPSKPSNLEDAQDWYWTEEFPLAAGLEPGTGNMSAWFHAAISRWEAERRLTNQPAGAFLARLTERLWGYAISVRNPSGSVSHFLIDAGEKRSHKKYTLLGSTDPPHKSLRELIQYYGKHALTPDGSEKLLFPCPQESSVAFPASINGSSSSRLIKST</sequence>
<dbReference type="EMBL" id="CAKKLH010000268">
    <property type="protein sequence ID" value="CAH0107372.1"/>
    <property type="molecule type" value="Genomic_DNA"/>
</dbReference>
<dbReference type="InterPro" id="IPR000980">
    <property type="entry name" value="SH2"/>
</dbReference>
<feature type="compositionally biased region" description="Low complexity" evidence="2">
    <location>
        <begin position="677"/>
        <end position="688"/>
    </location>
</feature>
<dbReference type="InterPro" id="IPR036860">
    <property type="entry name" value="SH2_dom_sf"/>
</dbReference>
<feature type="region of interest" description="Disordered" evidence="2">
    <location>
        <begin position="670"/>
        <end position="716"/>
    </location>
</feature>
<comment type="caution">
    <text evidence="4">The sequence shown here is derived from an EMBL/GenBank/DDBJ whole genome shotgun (WGS) entry which is preliminary data.</text>
</comment>
<name>A0A8J2WHG7_9CRUS</name>
<feature type="region of interest" description="Disordered" evidence="2">
    <location>
        <begin position="1"/>
        <end position="122"/>
    </location>
</feature>
<feature type="region of interest" description="Disordered" evidence="2">
    <location>
        <begin position="434"/>
        <end position="477"/>
    </location>
</feature>
<accession>A0A8J2WHG7</accession>
<feature type="compositionally biased region" description="Low complexity" evidence="2">
    <location>
        <begin position="47"/>
        <end position="66"/>
    </location>
</feature>
<reference evidence="4" key="1">
    <citation type="submission" date="2021-11" db="EMBL/GenBank/DDBJ databases">
        <authorList>
            <person name="Schell T."/>
        </authorList>
    </citation>
    <scope>NUCLEOTIDE SEQUENCE</scope>
    <source>
        <strain evidence="4">M5</strain>
    </source>
</reference>
<feature type="region of interest" description="Disordered" evidence="2">
    <location>
        <begin position="602"/>
        <end position="626"/>
    </location>
</feature>
<dbReference type="SUPFAM" id="SSF55550">
    <property type="entry name" value="SH2 domain"/>
    <property type="match status" value="1"/>
</dbReference>
<proteinExistence type="predicted"/>
<protein>
    <recommendedName>
        <fullName evidence="3">SH2 domain-containing protein</fullName>
    </recommendedName>
</protein>
<evidence type="ECO:0000256" key="2">
    <source>
        <dbReference type="SAM" id="MobiDB-lite"/>
    </source>
</evidence>
<dbReference type="FunFam" id="3.30.505.10:FF:000116">
    <property type="entry name" value="SH2 domain-containing protein 4B"/>
    <property type="match status" value="1"/>
</dbReference>
<feature type="domain" description="SH2" evidence="3">
    <location>
        <begin position="807"/>
        <end position="904"/>
    </location>
</feature>
<dbReference type="Gene3D" id="3.30.505.10">
    <property type="entry name" value="SH2 domain"/>
    <property type="match status" value="1"/>
</dbReference>
<feature type="compositionally biased region" description="Low complexity" evidence="2">
    <location>
        <begin position="553"/>
        <end position="569"/>
    </location>
</feature>
<feature type="region of interest" description="Disordered" evidence="2">
    <location>
        <begin position="510"/>
        <end position="583"/>
    </location>
</feature>
<dbReference type="Pfam" id="PF00017">
    <property type="entry name" value="SH2"/>
    <property type="match status" value="1"/>
</dbReference>
<dbReference type="AlphaFoldDB" id="A0A8J2WHG7"/>
<dbReference type="SMART" id="SM00252">
    <property type="entry name" value="SH2"/>
    <property type="match status" value="1"/>
</dbReference>